<dbReference type="EMBL" id="CAXLJM020000046">
    <property type="protein sequence ID" value="CAL8111284.1"/>
    <property type="molecule type" value="Genomic_DNA"/>
</dbReference>
<evidence type="ECO:0000313" key="1">
    <source>
        <dbReference type="EMBL" id="CAL8111284.1"/>
    </source>
</evidence>
<proteinExistence type="predicted"/>
<gene>
    <name evidence="1" type="ORF">ODALV1_LOCUS14896</name>
</gene>
<reference evidence="1 2" key="1">
    <citation type="submission" date="2024-08" db="EMBL/GenBank/DDBJ databases">
        <authorList>
            <person name="Cucini C."/>
            <person name="Frati F."/>
        </authorList>
    </citation>
    <scope>NUCLEOTIDE SEQUENCE [LARGE SCALE GENOMIC DNA]</scope>
</reference>
<organism evidence="1 2">
    <name type="scientific">Orchesella dallaii</name>
    <dbReference type="NCBI Taxonomy" id="48710"/>
    <lineage>
        <taxon>Eukaryota</taxon>
        <taxon>Metazoa</taxon>
        <taxon>Ecdysozoa</taxon>
        <taxon>Arthropoda</taxon>
        <taxon>Hexapoda</taxon>
        <taxon>Collembola</taxon>
        <taxon>Entomobryomorpha</taxon>
        <taxon>Entomobryoidea</taxon>
        <taxon>Orchesellidae</taxon>
        <taxon>Orchesellinae</taxon>
        <taxon>Orchesella</taxon>
    </lineage>
</organism>
<accession>A0ABP1QXS8</accession>
<dbReference type="Proteomes" id="UP001642540">
    <property type="component" value="Unassembled WGS sequence"/>
</dbReference>
<protein>
    <submittedName>
        <fullName evidence="1">Uncharacterized protein</fullName>
    </submittedName>
</protein>
<sequence length="117" mass="13425">MSFSTIYSRGYCLKDLHCIFTSTRVWFTTSQQRGFFSLSQGGCSSHRDVPIMWGETQCYTRIRLPTLSDFGEISLGVGTHGVARRYMFKAWESFCTNCPVKDHHPEDLNLVMRKGSK</sequence>
<comment type="caution">
    <text evidence="1">The sequence shown here is derived from an EMBL/GenBank/DDBJ whole genome shotgun (WGS) entry which is preliminary data.</text>
</comment>
<evidence type="ECO:0000313" key="2">
    <source>
        <dbReference type="Proteomes" id="UP001642540"/>
    </source>
</evidence>
<keyword evidence="2" id="KW-1185">Reference proteome</keyword>
<name>A0ABP1QXS8_9HEXA</name>